<dbReference type="GO" id="GO:0005694">
    <property type="term" value="C:chromosome"/>
    <property type="evidence" value="ECO:0007669"/>
    <property type="project" value="UniProtKB-ARBA"/>
</dbReference>
<feature type="compositionally biased region" description="Acidic residues" evidence="12">
    <location>
        <begin position="63"/>
        <end position="74"/>
    </location>
</feature>
<gene>
    <name evidence="14" type="ORF">OXX778_LOCUS8550</name>
</gene>
<evidence type="ECO:0000256" key="1">
    <source>
        <dbReference type="ARBA" id="ARBA00004123"/>
    </source>
</evidence>
<feature type="region of interest" description="Disordered" evidence="12">
    <location>
        <begin position="740"/>
        <end position="762"/>
    </location>
</feature>
<evidence type="ECO:0000256" key="2">
    <source>
        <dbReference type="ARBA" id="ARBA00006991"/>
    </source>
</evidence>
<feature type="domain" description="C2H2-type" evidence="13">
    <location>
        <begin position="807"/>
        <end position="829"/>
    </location>
</feature>
<feature type="compositionally biased region" description="Low complexity" evidence="12">
    <location>
        <begin position="740"/>
        <end position="755"/>
    </location>
</feature>
<feature type="region of interest" description="Disordered" evidence="12">
    <location>
        <begin position="478"/>
        <end position="508"/>
    </location>
</feature>
<dbReference type="InterPro" id="IPR036236">
    <property type="entry name" value="Znf_C2H2_sf"/>
</dbReference>
<comment type="similarity">
    <text evidence="2">Belongs to the krueppel C2H2-type zinc-finger protein family.</text>
</comment>
<feature type="domain" description="C2H2-type" evidence="13">
    <location>
        <begin position="543"/>
        <end position="565"/>
    </location>
</feature>
<dbReference type="GO" id="GO:0045893">
    <property type="term" value="P:positive regulation of DNA-templated transcription"/>
    <property type="evidence" value="ECO:0007669"/>
    <property type="project" value="UniProtKB-ARBA"/>
</dbReference>
<dbReference type="InterPro" id="IPR013087">
    <property type="entry name" value="Znf_C2H2_type"/>
</dbReference>
<accession>A0A813VSK0</accession>
<dbReference type="FunFam" id="3.30.160.60:FF:000340">
    <property type="entry name" value="zinc finger protein 473 isoform X1"/>
    <property type="match status" value="1"/>
</dbReference>
<dbReference type="FunFam" id="3.30.160.60:FF:001732">
    <property type="entry name" value="Zgc:162936"/>
    <property type="match status" value="1"/>
</dbReference>
<evidence type="ECO:0000256" key="12">
    <source>
        <dbReference type="SAM" id="MobiDB-lite"/>
    </source>
</evidence>
<feature type="compositionally biased region" description="Acidic residues" evidence="12">
    <location>
        <begin position="84"/>
        <end position="99"/>
    </location>
</feature>
<keyword evidence="9" id="KW-0804">Transcription</keyword>
<keyword evidence="15" id="KW-1185">Reference proteome</keyword>
<feature type="compositionally biased region" description="Low complexity" evidence="12">
    <location>
        <begin position="1150"/>
        <end position="1169"/>
    </location>
</feature>
<evidence type="ECO:0000256" key="6">
    <source>
        <dbReference type="ARBA" id="ARBA00022833"/>
    </source>
</evidence>
<feature type="compositionally biased region" description="Acidic residues" evidence="12">
    <location>
        <begin position="1193"/>
        <end position="1240"/>
    </location>
</feature>
<feature type="compositionally biased region" description="Acidic residues" evidence="12">
    <location>
        <begin position="1133"/>
        <end position="1148"/>
    </location>
</feature>
<evidence type="ECO:0000256" key="8">
    <source>
        <dbReference type="ARBA" id="ARBA00023125"/>
    </source>
</evidence>
<feature type="compositionally biased region" description="Basic residues" evidence="12">
    <location>
        <begin position="499"/>
        <end position="508"/>
    </location>
</feature>
<feature type="region of interest" description="Disordered" evidence="12">
    <location>
        <begin position="1"/>
        <end position="101"/>
    </location>
</feature>
<dbReference type="SMART" id="SM00355">
    <property type="entry name" value="ZnF_C2H2"/>
    <property type="match status" value="21"/>
</dbReference>
<feature type="domain" description="C2H2-type" evidence="13">
    <location>
        <begin position="977"/>
        <end position="1004"/>
    </location>
</feature>
<evidence type="ECO:0000256" key="4">
    <source>
        <dbReference type="ARBA" id="ARBA00022737"/>
    </source>
</evidence>
<feature type="compositionally biased region" description="Acidic residues" evidence="12">
    <location>
        <begin position="1100"/>
        <end position="1125"/>
    </location>
</feature>
<evidence type="ECO:0000256" key="9">
    <source>
        <dbReference type="ARBA" id="ARBA00023163"/>
    </source>
</evidence>
<proteinExistence type="inferred from homology"/>
<dbReference type="PANTHER" id="PTHR24379">
    <property type="entry name" value="KRAB AND ZINC FINGER DOMAIN-CONTAINING"/>
    <property type="match status" value="1"/>
</dbReference>
<comment type="subcellular location">
    <subcellularLocation>
        <location evidence="1">Nucleus</location>
    </subcellularLocation>
</comment>
<dbReference type="EMBL" id="CAJNOC010001187">
    <property type="protein sequence ID" value="CAF0842921.1"/>
    <property type="molecule type" value="Genomic_DNA"/>
</dbReference>
<dbReference type="Gene3D" id="3.30.160.60">
    <property type="entry name" value="Classic Zinc Finger"/>
    <property type="match status" value="9"/>
</dbReference>
<dbReference type="PROSITE" id="PS50157">
    <property type="entry name" value="ZINC_FINGER_C2H2_2"/>
    <property type="match status" value="12"/>
</dbReference>
<comment type="caution">
    <text evidence="14">The sequence shown here is derived from an EMBL/GenBank/DDBJ whole genome shotgun (WGS) entry which is preliminary data.</text>
</comment>
<dbReference type="AlphaFoldDB" id="A0A813VSK0"/>
<dbReference type="PANTHER" id="PTHR24379:SF121">
    <property type="entry name" value="C2H2-TYPE DOMAIN-CONTAINING PROTEIN"/>
    <property type="match status" value="1"/>
</dbReference>
<feature type="domain" description="C2H2-type" evidence="13">
    <location>
        <begin position="921"/>
        <end position="948"/>
    </location>
</feature>
<feature type="domain" description="C2H2-type" evidence="13">
    <location>
        <begin position="133"/>
        <end position="160"/>
    </location>
</feature>
<protein>
    <recommendedName>
        <fullName evidence="13">C2H2-type domain-containing protein</fullName>
    </recommendedName>
</protein>
<evidence type="ECO:0000313" key="15">
    <source>
        <dbReference type="Proteomes" id="UP000663879"/>
    </source>
</evidence>
<dbReference type="PROSITE" id="PS00028">
    <property type="entry name" value="ZINC_FINGER_C2H2_1"/>
    <property type="match status" value="17"/>
</dbReference>
<feature type="compositionally biased region" description="Polar residues" evidence="12">
    <location>
        <begin position="22"/>
        <end position="46"/>
    </location>
</feature>
<evidence type="ECO:0000256" key="11">
    <source>
        <dbReference type="PROSITE-ProRule" id="PRU00042"/>
    </source>
</evidence>
<keyword evidence="8" id="KW-0238">DNA-binding</keyword>
<feature type="domain" description="C2H2-type" evidence="13">
    <location>
        <begin position="324"/>
        <end position="355"/>
    </location>
</feature>
<keyword evidence="7" id="KW-0805">Transcription regulation</keyword>
<evidence type="ECO:0000256" key="3">
    <source>
        <dbReference type="ARBA" id="ARBA00022723"/>
    </source>
</evidence>
<dbReference type="GO" id="GO:0008270">
    <property type="term" value="F:zinc ion binding"/>
    <property type="evidence" value="ECO:0007669"/>
    <property type="project" value="UniProtKB-KW"/>
</dbReference>
<dbReference type="Proteomes" id="UP000663879">
    <property type="component" value="Unassembled WGS sequence"/>
</dbReference>
<feature type="region of interest" description="Disordered" evidence="12">
    <location>
        <begin position="1100"/>
        <end position="1240"/>
    </location>
</feature>
<organism evidence="14 15">
    <name type="scientific">Brachionus calyciflorus</name>
    <dbReference type="NCBI Taxonomy" id="104777"/>
    <lineage>
        <taxon>Eukaryota</taxon>
        <taxon>Metazoa</taxon>
        <taxon>Spiralia</taxon>
        <taxon>Gnathifera</taxon>
        <taxon>Rotifera</taxon>
        <taxon>Eurotatoria</taxon>
        <taxon>Monogononta</taxon>
        <taxon>Pseudotrocha</taxon>
        <taxon>Ploima</taxon>
        <taxon>Brachionidae</taxon>
        <taxon>Brachionus</taxon>
    </lineage>
</organism>
<dbReference type="FunFam" id="3.30.160.60:FF:000145">
    <property type="entry name" value="Zinc finger protein 574"/>
    <property type="match status" value="1"/>
</dbReference>
<feature type="domain" description="C2H2-type" evidence="13">
    <location>
        <begin position="516"/>
        <end position="544"/>
    </location>
</feature>
<dbReference type="SUPFAM" id="SSF57667">
    <property type="entry name" value="beta-beta-alpha zinc fingers"/>
    <property type="match status" value="7"/>
</dbReference>
<dbReference type="FunFam" id="3.30.160.60:FF:000870">
    <property type="entry name" value="zinc finger protein 197 isoform X1"/>
    <property type="match status" value="1"/>
</dbReference>
<keyword evidence="3" id="KW-0479">Metal-binding</keyword>
<dbReference type="FunFam" id="3.30.160.60:FF:000075">
    <property type="entry name" value="Putative zinc finger protein 536"/>
    <property type="match status" value="1"/>
</dbReference>
<keyword evidence="6" id="KW-0862">Zinc</keyword>
<feature type="domain" description="C2H2-type" evidence="13">
    <location>
        <begin position="571"/>
        <end position="594"/>
    </location>
</feature>
<evidence type="ECO:0000256" key="7">
    <source>
        <dbReference type="ARBA" id="ARBA00023015"/>
    </source>
</evidence>
<keyword evidence="10" id="KW-0539">Nucleus</keyword>
<evidence type="ECO:0000259" key="13">
    <source>
        <dbReference type="PROSITE" id="PS50157"/>
    </source>
</evidence>
<dbReference type="GO" id="GO:0043565">
    <property type="term" value="F:sequence-specific DNA binding"/>
    <property type="evidence" value="ECO:0007669"/>
    <property type="project" value="UniProtKB-ARBA"/>
</dbReference>
<feature type="domain" description="C2H2-type" evidence="13">
    <location>
        <begin position="161"/>
        <end position="188"/>
    </location>
</feature>
<keyword evidence="5 11" id="KW-0863">Zinc-finger</keyword>
<sequence>MSSRRKQFKPKSAIDASELDGDNNNTTSENKLNHSSLNVSVLQSTEIGEIDINERKRKRSTSDDPDDDEEDNSESEVVNNDTLNDIDDNMNEDEGDYGEPFEHRLNQTTANTFDSSYLDHSQVLNNSTMLLMFKCKVCGKAFKHRRSLNRHVKLHSGEKNFKCPFCTTAFARSDHLKAHIRTHNNSKPYRCSICQCGYSTQAALKVHIAHHHSKSKFKCVICNDLEFHSQLALEGHMYTKHSKENENADLNDLINETATINPTLVSVDEQRTKLTDINNLIKNEENFFEAKLDEQNSQLININGSPHKVNNNNLIKIAPKINNSYCELCNARFSNSESYLVHMRNCHGTHTQTQQQQQQKMPYLTSILNNSSSQDESQMYDLNYTKEIQYQCTQCNLSLMKLNDYLQHIKKEHCVEVYRCVLCKQMQLFDNLNLLKEHFFLAHQSNKLETFKCKLCPHTSITIEDLAIHLKNSHNQSLHSMNNLSHHHHHHQQQQQNHNLHHNHHHHQQQHQQKLFKCQFCDSDFAQLNSLNQHIQICHSTQYSCQYCRNTFTNKAQLERHIRIHLSTIDLKCNICDKQFENEIQLSQHKLTHSLTPSSGIVNNSLVNTSPKFNSGVFCAFCKLPIENELQFKEHFKRHNNIGQPNQAPQTNGKMSYSCIICRQLLTSNNEYLTHMKNHLANNNNNNNNGNNNVKKIQETMVHKCIKCPLKFENMQDLDLHIRKFHPVVDSLVQNGSSCPLSPATTTSSSSSSSSIQGHLKNEPLMPKMTNQIFLCEICSSKFDSNFKLQTHLILKHEYGNQPNATFTCPVCDESYNRADLLLQHTQIHGQAAKIYKCTQCPLSFVFKSQLINHSFSHQMNHAKNTSILHQQLTKPLVPLTKPTNITNVVNSYRPMQPIEPSQNPQGQYIVHTNANGTKTYTCLTCSKTFANQRNLNVHIRIHTGFRPFECDVCKRKFTRRENLRSHMKCHLNLRPFTCSICNRSFRRKSHVTSHIEVHFKSKVHNCIECNQQFEQLDSFLSHLIGDHNIYDKELLQLIKSKSIIDLNQFNHINYEYIVNQPSGSPASMSLSSKPCPQQPMAYNAIQPIQHYQNLKQETNQDEVDHYDEEDEETSPYTDEPDFTQEDNGLVIEDGDDLDDEDNQEEYDVNSVNNNINNNNNTNNDNNLNMETNSQEGDEYEDENNIIQNDNSEYNENDFEGYDDEEENGDDDEDEKGHMDDEDDELVANHEEEEDIDYTD</sequence>
<evidence type="ECO:0000313" key="14">
    <source>
        <dbReference type="EMBL" id="CAF0842921.1"/>
    </source>
</evidence>
<evidence type="ECO:0000256" key="10">
    <source>
        <dbReference type="ARBA" id="ARBA00023242"/>
    </source>
</evidence>
<feature type="domain" description="C2H2-type" evidence="13">
    <location>
        <begin position="949"/>
        <end position="976"/>
    </location>
</feature>
<dbReference type="Pfam" id="PF12874">
    <property type="entry name" value="zf-met"/>
    <property type="match status" value="2"/>
</dbReference>
<name>A0A813VSK0_9BILA</name>
<feature type="domain" description="C2H2-type" evidence="13">
    <location>
        <begin position="189"/>
        <end position="217"/>
    </location>
</feature>
<reference evidence="14" key="1">
    <citation type="submission" date="2021-02" db="EMBL/GenBank/DDBJ databases">
        <authorList>
            <person name="Nowell W R."/>
        </authorList>
    </citation>
    <scope>NUCLEOTIDE SEQUENCE</scope>
    <source>
        <strain evidence="14">Ploen Becks lab</strain>
    </source>
</reference>
<dbReference type="GO" id="GO:0005634">
    <property type="term" value="C:nucleus"/>
    <property type="evidence" value="ECO:0007669"/>
    <property type="project" value="UniProtKB-SubCell"/>
</dbReference>
<evidence type="ECO:0000256" key="5">
    <source>
        <dbReference type="ARBA" id="ARBA00022771"/>
    </source>
</evidence>
<feature type="domain" description="C2H2-type" evidence="13">
    <location>
        <begin position="836"/>
        <end position="863"/>
    </location>
</feature>
<keyword evidence="4" id="KW-0677">Repeat</keyword>
<dbReference type="OrthoDB" id="10014897at2759"/>
<dbReference type="Pfam" id="PF00096">
    <property type="entry name" value="zf-C2H2"/>
    <property type="match status" value="7"/>
</dbReference>